<keyword evidence="3" id="KW-1185">Reference proteome</keyword>
<feature type="compositionally biased region" description="Low complexity" evidence="1">
    <location>
        <begin position="74"/>
        <end position="93"/>
    </location>
</feature>
<feature type="compositionally biased region" description="Low complexity" evidence="1">
    <location>
        <begin position="45"/>
        <end position="55"/>
    </location>
</feature>
<feature type="region of interest" description="Disordered" evidence="1">
    <location>
        <begin position="45"/>
        <end position="93"/>
    </location>
</feature>
<dbReference type="Pfam" id="PF03567">
    <property type="entry name" value="Sulfotransfer_2"/>
    <property type="match status" value="1"/>
</dbReference>
<name>A0ABD3M408_9STRA</name>
<sequence length="453" mass="50504">MGKVKKLGSSIRGERELTALLLAAFAFSCTTIYFANPSLTAIQSSRSPPGILGSSSSGGGGGGDDRKKSNQNNTTTLSSSATKTTTTSTSTITGAPRSTISDLITWILLGKDRDANTHHAALARLDDSPYVPLEFIPGTLSLSHVQTFQHCYADPNIYKNHFQGGRDDGSNILVSYSETHKLAYIMLPKCASSTARHVLKNDFQARERKISLQPKDYDNENEETKLDVVTFVRDPLSRFYSQYDEAYIRNAPWQQKQDGSTSHPFPYLYENIHSYQEYEDVFCPIETRSNRKECVFRESKENGTLTSRFERLVKEYNGRDPFDVHLTLQAPMLSSNDGLPLHITQIYNTSDTEAGWNSIAKQFLGENATLGSGKKESGVIEGRSYPRRFNSELVSIGTQRRICQLMLLDYCCLNMPLPDVCKGLHYSTDGGDQRELFCVLDSRGYIQPGIFPG</sequence>
<accession>A0ABD3M408</accession>
<comment type="caution">
    <text evidence="2">The sequence shown here is derived from an EMBL/GenBank/DDBJ whole genome shotgun (WGS) entry which is preliminary data.</text>
</comment>
<proteinExistence type="predicted"/>
<evidence type="ECO:0000313" key="3">
    <source>
        <dbReference type="Proteomes" id="UP001530293"/>
    </source>
</evidence>
<reference evidence="2 3" key="1">
    <citation type="submission" date="2024-10" db="EMBL/GenBank/DDBJ databases">
        <title>Updated reference genomes for cyclostephanoid diatoms.</title>
        <authorList>
            <person name="Roberts W.R."/>
            <person name="Alverson A.J."/>
        </authorList>
    </citation>
    <scope>NUCLEOTIDE SEQUENCE [LARGE SCALE GENOMIC DNA]</scope>
    <source>
        <strain evidence="2 3">AJA232-27</strain>
    </source>
</reference>
<dbReference type="Proteomes" id="UP001530293">
    <property type="component" value="Unassembled WGS sequence"/>
</dbReference>
<dbReference type="InterPro" id="IPR005331">
    <property type="entry name" value="Sulfotransferase"/>
</dbReference>
<dbReference type="PROSITE" id="PS51257">
    <property type="entry name" value="PROKAR_LIPOPROTEIN"/>
    <property type="match status" value="1"/>
</dbReference>
<evidence type="ECO:0000313" key="2">
    <source>
        <dbReference type="EMBL" id="KAL3758769.1"/>
    </source>
</evidence>
<protein>
    <submittedName>
        <fullName evidence="2">Uncharacterized protein</fullName>
    </submittedName>
</protein>
<dbReference type="AlphaFoldDB" id="A0ABD3M408"/>
<organism evidence="2 3">
    <name type="scientific">Discostella pseudostelligera</name>
    <dbReference type="NCBI Taxonomy" id="259834"/>
    <lineage>
        <taxon>Eukaryota</taxon>
        <taxon>Sar</taxon>
        <taxon>Stramenopiles</taxon>
        <taxon>Ochrophyta</taxon>
        <taxon>Bacillariophyta</taxon>
        <taxon>Coscinodiscophyceae</taxon>
        <taxon>Thalassiosirophycidae</taxon>
        <taxon>Stephanodiscales</taxon>
        <taxon>Stephanodiscaceae</taxon>
        <taxon>Discostella</taxon>
    </lineage>
</organism>
<dbReference type="EMBL" id="JALLBG020000223">
    <property type="protein sequence ID" value="KAL3758769.1"/>
    <property type="molecule type" value="Genomic_DNA"/>
</dbReference>
<gene>
    <name evidence="2" type="ORF">ACHAWU_006411</name>
</gene>
<evidence type="ECO:0000256" key="1">
    <source>
        <dbReference type="SAM" id="MobiDB-lite"/>
    </source>
</evidence>